<sequence length="441" mass="46042">MEDWLWASAAELGRGIDEGRIDPVALTRMYLEAIDAHPLRDRIYVRVTAERAIAEAEAAAARAAAGLRRSPLDGVPVSWKDLFDTAGVETEAGTALMKGRVPAQDAAVLKSATAMGLVCLGKTHLSEIAFSGLGLNPITATPPNRNDPDAVPGGSSSGAAASVAFGLAAAAVGSDTGGSARVPPAWNDLVGLKTTHGLLSTVGAVPLCETFDTVGPIGRTVEDVTLMLAALGGPTVDLGGATLTGRRFLILETVLMEDVEDTPREAFFDAVAKLEAAGATVDRGEWGPLEEAYAMAGGLFTADAWSFWSELVEANGEVMFPAIRDRVSAGKGIAASDYLRDWRRLRALRGDYTARVAGYDAVLSPTAALMPPKVERLLSDDEYYRVTNLKTLRNTRLANLMGLSSLTVPTGTPSTGLMLSGAPGGEAGLLRLGAAIEPLLA</sequence>
<protein>
    <submittedName>
        <fullName evidence="2">Amidase</fullName>
    </submittedName>
</protein>
<dbReference type="OrthoDB" id="9811471at2"/>
<dbReference type="SUPFAM" id="SSF75304">
    <property type="entry name" value="Amidase signature (AS) enzymes"/>
    <property type="match status" value="1"/>
</dbReference>
<evidence type="ECO:0000313" key="3">
    <source>
        <dbReference type="Proteomes" id="UP000314011"/>
    </source>
</evidence>
<dbReference type="AlphaFoldDB" id="A0A5C5GGA1"/>
<dbReference type="InterPro" id="IPR036928">
    <property type="entry name" value="AS_sf"/>
</dbReference>
<feature type="domain" description="Amidase" evidence="1">
    <location>
        <begin position="26"/>
        <end position="429"/>
    </location>
</feature>
<dbReference type="InterPro" id="IPR000120">
    <property type="entry name" value="Amidase"/>
</dbReference>
<evidence type="ECO:0000259" key="1">
    <source>
        <dbReference type="Pfam" id="PF01425"/>
    </source>
</evidence>
<dbReference type="Proteomes" id="UP000314011">
    <property type="component" value="Unassembled WGS sequence"/>
</dbReference>
<accession>A0A5C5GGA1</accession>
<comment type="caution">
    <text evidence="2">The sequence shown here is derived from an EMBL/GenBank/DDBJ whole genome shotgun (WGS) entry which is preliminary data.</text>
</comment>
<reference evidence="2 3" key="1">
    <citation type="submission" date="2019-06" db="EMBL/GenBank/DDBJ databases">
        <title>Genome of new Rhodobacteraceae sp. SM1903.</title>
        <authorList>
            <person name="Ren X."/>
        </authorList>
    </citation>
    <scope>NUCLEOTIDE SEQUENCE [LARGE SCALE GENOMIC DNA]</scope>
    <source>
        <strain evidence="2 3">SM1903</strain>
    </source>
</reference>
<gene>
    <name evidence="2" type="ORF">FHY64_11000</name>
</gene>
<dbReference type="Gene3D" id="3.90.1300.10">
    <property type="entry name" value="Amidase signature (AS) domain"/>
    <property type="match status" value="1"/>
</dbReference>
<keyword evidence="3" id="KW-1185">Reference proteome</keyword>
<name>A0A5C5GGA1_9RHOB</name>
<dbReference type="PANTHER" id="PTHR11895:SF176">
    <property type="entry name" value="AMIDASE AMID-RELATED"/>
    <property type="match status" value="1"/>
</dbReference>
<proteinExistence type="predicted"/>
<dbReference type="InterPro" id="IPR023631">
    <property type="entry name" value="Amidase_dom"/>
</dbReference>
<dbReference type="GO" id="GO:0003824">
    <property type="term" value="F:catalytic activity"/>
    <property type="evidence" value="ECO:0007669"/>
    <property type="project" value="InterPro"/>
</dbReference>
<dbReference type="RefSeq" id="WP_140194466.1">
    <property type="nucleotide sequence ID" value="NZ_CP065915.1"/>
</dbReference>
<evidence type="ECO:0000313" key="2">
    <source>
        <dbReference type="EMBL" id="TNY33762.1"/>
    </source>
</evidence>
<dbReference type="EMBL" id="VFFF01000001">
    <property type="protein sequence ID" value="TNY33762.1"/>
    <property type="molecule type" value="Genomic_DNA"/>
</dbReference>
<dbReference type="Pfam" id="PF01425">
    <property type="entry name" value="Amidase"/>
    <property type="match status" value="1"/>
</dbReference>
<organism evidence="2 3">
    <name type="scientific">Pelagovum pacificum</name>
    <dbReference type="NCBI Taxonomy" id="2588711"/>
    <lineage>
        <taxon>Bacteria</taxon>
        <taxon>Pseudomonadati</taxon>
        <taxon>Pseudomonadota</taxon>
        <taxon>Alphaproteobacteria</taxon>
        <taxon>Rhodobacterales</taxon>
        <taxon>Paracoccaceae</taxon>
        <taxon>Pelagovum</taxon>
    </lineage>
</organism>
<dbReference type="PANTHER" id="PTHR11895">
    <property type="entry name" value="TRANSAMIDASE"/>
    <property type="match status" value="1"/>
</dbReference>